<sequence length="123" mass="12356">MSTAHSASSTSSSAAALPSGCSHLHGVTFGGGFAGCVTNTTSSLETCCTAVGSTPGFVNDTCGCPFNAVFVPSDMENFFDCADKIGNVQTGCQQPSAATRAPLRWNAAVVVVCLALVMEAIGV</sequence>
<gene>
    <name evidence="1" type="ORF">B0H16DRAFT_1691441</name>
</gene>
<keyword evidence="2" id="KW-1185">Reference proteome</keyword>
<proteinExistence type="predicted"/>
<reference evidence="1" key="1">
    <citation type="submission" date="2023-03" db="EMBL/GenBank/DDBJ databases">
        <title>Massive genome expansion in bonnet fungi (Mycena s.s.) driven by repeated elements and novel gene families across ecological guilds.</title>
        <authorList>
            <consortium name="Lawrence Berkeley National Laboratory"/>
            <person name="Harder C.B."/>
            <person name="Miyauchi S."/>
            <person name="Viragh M."/>
            <person name="Kuo A."/>
            <person name="Thoen E."/>
            <person name="Andreopoulos B."/>
            <person name="Lu D."/>
            <person name="Skrede I."/>
            <person name="Drula E."/>
            <person name="Henrissat B."/>
            <person name="Morin E."/>
            <person name="Kohler A."/>
            <person name="Barry K."/>
            <person name="LaButti K."/>
            <person name="Morin E."/>
            <person name="Salamov A."/>
            <person name="Lipzen A."/>
            <person name="Mereny Z."/>
            <person name="Hegedus B."/>
            <person name="Baldrian P."/>
            <person name="Stursova M."/>
            <person name="Weitz H."/>
            <person name="Taylor A."/>
            <person name="Grigoriev I.V."/>
            <person name="Nagy L.G."/>
            <person name="Martin F."/>
            <person name="Kauserud H."/>
        </authorList>
    </citation>
    <scope>NUCLEOTIDE SEQUENCE</scope>
    <source>
        <strain evidence="1">CBHHK182m</strain>
    </source>
</reference>
<evidence type="ECO:0000313" key="2">
    <source>
        <dbReference type="Proteomes" id="UP001215598"/>
    </source>
</evidence>
<dbReference type="AlphaFoldDB" id="A0AAD7N9W8"/>
<dbReference type="EMBL" id="JARKIB010000064">
    <property type="protein sequence ID" value="KAJ7750803.1"/>
    <property type="molecule type" value="Genomic_DNA"/>
</dbReference>
<name>A0AAD7N9W8_9AGAR</name>
<accession>A0AAD7N9W8</accession>
<evidence type="ECO:0000313" key="1">
    <source>
        <dbReference type="EMBL" id="KAJ7750803.1"/>
    </source>
</evidence>
<organism evidence="1 2">
    <name type="scientific">Mycena metata</name>
    <dbReference type="NCBI Taxonomy" id="1033252"/>
    <lineage>
        <taxon>Eukaryota</taxon>
        <taxon>Fungi</taxon>
        <taxon>Dikarya</taxon>
        <taxon>Basidiomycota</taxon>
        <taxon>Agaricomycotina</taxon>
        <taxon>Agaricomycetes</taxon>
        <taxon>Agaricomycetidae</taxon>
        <taxon>Agaricales</taxon>
        <taxon>Marasmiineae</taxon>
        <taxon>Mycenaceae</taxon>
        <taxon>Mycena</taxon>
    </lineage>
</organism>
<dbReference type="Proteomes" id="UP001215598">
    <property type="component" value="Unassembled WGS sequence"/>
</dbReference>
<protein>
    <submittedName>
        <fullName evidence="1">Uncharacterized protein</fullName>
    </submittedName>
</protein>
<comment type="caution">
    <text evidence="1">The sequence shown here is derived from an EMBL/GenBank/DDBJ whole genome shotgun (WGS) entry which is preliminary data.</text>
</comment>